<protein>
    <recommendedName>
        <fullName evidence="4">PNPLA domain-containing protein</fullName>
    </recommendedName>
</protein>
<feature type="transmembrane region" description="Helical" evidence="3">
    <location>
        <begin position="1038"/>
        <end position="1064"/>
    </location>
</feature>
<dbReference type="EMBL" id="BOPG01000136">
    <property type="protein sequence ID" value="GIJ64895.1"/>
    <property type="molecule type" value="Genomic_DNA"/>
</dbReference>
<dbReference type="InterPro" id="IPR024282">
    <property type="entry name" value="DUF3376"/>
</dbReference>
<keyword evidence="2" id="KW-0442">Lipid degradation</keyword>
<evidence type="ECO:0000313" key="6">
    <source>
        <dbReference type="Proteomes" id="UP000612585"/>
    </source>
</evidence>
<dbReference type="PROSITE" id="PS51635">
    <property type="entry name" value="PNPLA"/>
    <property type="match status" value="1"/>
</dbReference>
<feature type="transmembrane region" description="Helical" evidence="3">
    <location>
        <begin position="1123"/>
        <end position="1144"/>
    </location>
</feature>
<dbReference type="RefSeq" id="WP_204014677.1">
    <property type="nucleotide sequence ID" value="NZ_BOPG01000136.1"/>
</dbReference>
<keyword evidence="1 2" id="KW-0443">Lipid metabolism</keyword>
<dbReference type="Pfam" id="PF01734">
    <property type="entry name" value="Patatin"/>
    <property type="match status" value="1"/>
</dbReference>
<feature type="transmembrane region" description="Helical" evidence="3">
    <location>
        <begin position="1156"/>
        <end position="1179"/>
    </location>
</feature>
<dbReference type="InterPro" id="IPR019894">
    <property type="entry name" value="Patatin-related_protein"/>
</dbReference>
<comment type="caution">
    <text evidence="2">Lacks conserved residue(s) required for the propagation of feature annotation.</text>
</comment>
<reference evidence="5" key="1">
    <citation type="submission" date="2021-01" db="EMBL/GenBank/DDBJ databases">
        <title>Whole genome shotgun sequence of Virgisporangium aurantiacum NBRC 16421.</title>
        <authorList>
            <person name="Komaki H."/>
            <person name="Tamura T."/>
        </authorList>
    </citation>
    <scope>NUCLEOTIDE SEQUENCE</scope>
    <source>
        <strain evidence="5">NBRC 16421</strain>
    </source>
</reference>
<dbReference type="InterPro" id="IPR002641">
    <property type="entry name" value="PNPLA_dom"/>
</dbReference>
<keyword evidence="3" id="KW-0812">Transmembrane</keyword>
<feature type="transmembrane region" description="Helical" evidence="3">
    <location>
        <begin position="1076"/>
        <end position="1097"/>
    </location>
</feature>
<keyword evidence="3" id="KW-0472">Membrane</keyword>
<dbReference type="GO" id="GO:0016042">
    <property type="term" value="P:lipid catabolic process"/>
    <property type="evidence" value="ECO:0007669"/>
    <property type="project" value="UniProtKB-UniRule"/>
</dbReference>
<evidence type="ECO:0000256" key="1">
    <source>
        <dbReference type="ARBA" id="ARBA00023098"/>
    </source>
</evidence>
<feature type="short sequence motif" description="GXSXG" evidence="2">
    <location>
        <begin position="61"/>
        <end position="65"/>
    </location>
</feature>
<dbReference type="NCBIfam" id="TIGR03607">
    <property type="entry name" value="patatin-like protein"/>
    <property type="match status" value="1"/>
</dbReference>
<feature type="active site" description="Proton acceptor" evidence="2">
    <location>
        <position position="263"/>
    </location>
</feature>
<dbReference type="Proteomes" id="UP000612585">
    <property type="component" value="Unassembled WGS sequence"/>
</dbReference>
<dbReference type="SUPFAM" id="SSF52151">
    <property type="entry name" value="FabD/lysophospholipase-like"/>
    <property type="match status" value="1"/>
</dbReference>
<dbReference type="Gene3D" id="3.40.1090.10">
    <property type="entry name" value="Cytosolic phospholipase A2 catalytic domain"/>
    <property type="match status" value="2"/>
</dbReference>
<dbReference type="InterPro" id="IPR016035">
    <property type="entry name" value="Acyl_Trfase/lysoPLipase"/>
</dbReference>
<keyword evidence="3" id="KW-1133">Transmembrane helix</keyword>
<feature type="transmembrane region" description="Helical" evidence="3">
    <location>
        <begin position="996"/>
        <end position="1015"/>
    </location>
</feature>
<keyword evidence="2" id="KW-0378">Hydrolase</keyword>
<feature type="domain" description="PNPLA" evidence="4">
    <location>
        <begin position="14"/>
        <end position="276"/>
    </location>
</feature>
<dbReference type="Pfam" id="PF11856">
    <property type="entry name" value="DUF3376"/>
    <property type="match status" value="1"/>
</dbReference>
<evidence type="ECO:0000313" key="5">
    <source>
        <dbReference type="EMBL" id="GIJ64895.1"/>
    </source>
</evidence>
<accession>A0A8J3ZNX0</accession>
<dbReference type="GO" id="GO:0016787">
    <property type="term" value="F:hydrolase activity"/>
    <property type="evidence" value="ECO:0007669"/>
    <property type="project" value="UniProtKB-UniRule"/>
</dbReference>
<feature type="active site" description="Nucleophile" evidence="2">
    <location>
        <position position="63"/>
    </location>
</feature>
<dbReference type="AlphaFoldDB" id="A0A8J3ZNX0"/>
<name>A0A8J3ZNX0_9ACTN</name>
<proteinExistence type="predicted"/>
<sequence>MTSDVPVEEIRFAVVLNGGVSLAVWMGGAVLEIDRLSRGEGPYGALLDLVGGTARADVITGTSAGGINGAALALAQVNAGADLRQLRDLWAQQGDIDALMRRPFQGAPVSLLRGDEYFLPQLQTAFQRLASPYRKRPPEERPVDLTITTTLLHGARVMHVDALGQNLPQSLHDGRFRFRHDSPQSVPPGHAASTDFDCEHLNETVARLALAARSTASFPLAFEPSYVPVAEQLPRPDDTRPDMHSVASWANGRTTDRSRFVVDGGLLANTPTREALEAVDRMPAEGPVRRVMLLIYPHAMANVADDPDRPEDVPTVLETPALLIGALSSQGSRTHVEEIDRHNKAAASRRAGRFDLMDSLTTGNQTIYQTANHLYPLYERLRERRAARDLAGRVPAAENWPYERIRVCAERAQESERGNLPYLPGEPAVDAAVHIRTWSDGWAWGITTAEHLAESSLDLLSRLVWVVSGEDGVVLSAQRKTLFEARLAIRQLREKVDRPWVTEPRLADRAPDQGYWHDRLDVYRRKMLRPIPPSSPDEGAIGECVREQVTMIAECVAATLPHLRNLDAHRLELGRLRPWKDLLTEPPVAEENDAGIGDDTTRVLARLLALEILTTCLAEETETGMSQPVELVQVSLMTHNPFARYAVTPADKGAGMALSRFAGFLKQSWRINDWMWGRLDASATLCRILLNPERLRRIAILNGTLTARTPRENAEAVVNTVTAMFRGTPLPQQAGPLVAEAVEQLLEVYADTLPPNGLPTSLPALADLAAWAVQADIAAEELPALADAARADRDDGGNPRARGVQFLNLNEQLLTDLRTATDPTERVKLGLAALKAFDKAGIGHEALHEEATSDRLIRTTVEAASVAVTVVDSDRSGLPVLKPVTRTLRGLALLPYWAIRGVTSGSGIAKFLALLGFSVGGLLVVLALLGTLPAWASGPAAAAGAGALLGTFAYGALRTGTFLHGIVLSAPVVPLVVFAMTAVGTEGAKATRGASALVLVLIAVASLIILGSLPASPPSPVIVVRRGGTYVWRYRNRYLAGLAILLMFGGLAWIVVGLIAPAFSSWVRTSTAVERTGWAIGITAFVLLVMTMLAWWLGRHLGMWVHLPTGYQYRYTVHPAGSAAGWSIIYAVFFIAVAVVLARWGKAGTWQATEPWMVSAFITAVMLAAVLLLVVPWFAPWRACVRLSERVILEATAEVYRVDPANGPATVEDMLIARLQFTGLAYRYFLCLGKGKKDLALTLAGRRVCKRIKRKLQLVDVGPHPDQVATEPAASRAP</sequence>
<feature type="transmembrane region" description="Helical" evidence="3">
    <location>
        <begin position="963"/>
        <end position="984"/>
    </location>
</feature>
<evidence type="ECO:0000259" key="4">
    <source>
        <dbReference type="PROSITE" id="PS51635"/>
    </source>
</evidence>
<evidence type="ECO:0000256" key="2">
    <source>
        <dbReference type="PROSITE-ProRule" id="PRU01161"/>
    </source>
</evidence>
<keyword evidence="6" id="KW-1185">Reference proteome</keyword>
<feature type="transmembrane region" description="Helical" evidence="3">
    <location>
        <begin position="939"/>
        <end position="957"/>
    </location>
</feature>
<evidence type="ECO:0000256" key="3">
    <source>
        <dbReference type="SAM" id="Phobius"/>
    </source>
</evidence>
<organism evidence="5 6">
    <name type="scientific">Virgisporangium aurantiacum</name>
    <dbReference type="NCBI Taxonomy" id="175570"/>
    <lineage>
        <taxon>Bacteria</taxon>
        <taxon>Bacillati</taxon>
        <taxon>Actinomycetota</taxon>
        <taxon>Actinomycetes</taxon>
        <taxon>Micromonosporales</taxon>
        <taxon>Micromonosporaceae</taxon>
        <taxon>Virgisporangium</taxon>
    </lineage>
</organism>
<gene>
    <name evidence="5" type="ORF">Vau01_124110</name>
</gene>
<comment type="caution">
    <text evidence="5">The sequence shown here is derived from an EMBL/GenBank/DDBJ whole genome shotgun (WGS) entry which is preliminary data.</text>
</comment>
<feature type="short sequence motif" description="DGA/G" evidence="2">
    <location>
        <begin position="263"/>
        <end position="265"/>
    </location>
</feature>
<feature type="transmembrane region" description="Helical" evidence="3">
    <location>
        <begin position="911"/>
        <end position="932"/>
    </location>
</feature>